<sequence length="66" mass="7537">MKITHCMCVRENAIRHEMGTCRERARLRRVQVCATTLCRANTPLHPPACLSTAPSRIIQFLYLLPS</sequence>
<reference evidence="1" key="2">
    <citation type="journal article" date="2015" name="Fish Shellfish Immunol.">
        <title>Early steps in the European eel (Anguilla anguilla)-Vibrio vulnificus interaction in the gills: Role of the RtxA13 toxin.</title>
        <authorList>
            <person name="Callol A."/>
            <person name="Pajuelo D."/>
            <person name="Ebbesson L."/>
            <person name="Teles M."/>
            <person name="MacKenzie S."/>
            <person name="Amaro C."/>
        </authorList>
    </citation>
    <scope>NUCLEOTIDE SEQUENCE</scope>
</reference>
<reference evidence="1" key="1">
    <citation type="submission" date="2014-11" db="EMBL/GenBank/DDBJ databases">
        <authorList>
            <person name="Amaro Gonzalez C."/>
        </authorList>
    </citation>
    <scope>NUCLEOTIDE SEQUENCE</scope>
</reference>
<name>A0A0E9XNJ5_ANGAN</name>
<protein>
    <submittedName>
        <fullName evidence="1">Uncharacterized protein</fullName>
    </submittedName>
</protein>
<dbReference type="AlphaFoldDB" id="A0A0E9XNJ5"/>
<organism evidence="1">
    <name type="scientific">Anguilla anguilla</name>
    <name type="common">European freshwater eel</name>
    <name type="synonym">Muraena anguilla</name>
    <dbReference type="NCBI Taxonomy" id="7936"/>
    <lineage>
        <taxon>Eukaryota</taxon>
        <taxon>Metazoa</taxon>
        <taxon>Chordata</taxon>
        <taxon>Craniata</taxon>
        <taxon>Vertebrata</taxon>
        <taxon>Euteleostomi</taxon>
        <taxon>Actinopterygii</taxon>
        <taxon>Neopterygii</taxon>
        <taxon>Teleostei</taxon>
        <taxon>Anguilliformes</taxon>
        <taxon>Anguillidae</taxon>
        <taxon>Anguilla</taxon>
    </lineage>
</organism>
<accession>A0A0E9XNJ5</accession>
<dbReference type="EMBL" id="GBXM01005314">
    <property type="protein sequence ID" value="JAI03264.1"/>
    <property type="molecule type" value="Transcribed_RNA"/>
</dbReference>
<proteinExistence type="predicted"/>
<evidence type="ECO:0000313" key="1">
    <source>
        <dbReference type="EMBL" id="JAI03264.1"/>
    </source>
</evidence>